<sequence length="656" mass="73585">MVSGCKRPRPDDLESLASALRASILLGASDDPVNNARLLRTADALLQAAPSHNGPASAAPDCLHGLSTVASDAWRYLDSDGAGALKRVCSAACGMVASKDRGAVWAAAEFIQRMASVAPDALMRAQGLERALAWMLSLEVTSPLAFAGVWVLGRLISSALGVNATRCGAVVEAEGASMNGDASALYWTSSLGAIVNPACIGELCRLLRHVADRCTVADLRVACATMQALSMLLHNRNFRRVMRDLLGVLEGQKLLFTLLRVTKVAFRLPSPLLLQATNDLLWRYCTADRERHKELYLLVFESELEFTEKATESREAVVECLFWVNAFNYPTCRSSDVDTAVAWVRRYHFLWRLYRYMRRVRLDEDHNWFLVCANTYASLYPILFKLSTQQHSLLRPFQNELRDSGLLDITHSFIDGLVALIQKCYGAASIETPEEQRAELEVMSLTLCNVVYFYTLCMHDNKEVLQYCEVCGALDSVMSALEVSDLMFAVDNDRDLVRLAARTQEEVLGLLCTLMFHKMNRTQPDRWPLDWSFIQDGQIKKIVEQLGHLAHLDVVVLTQKISVVRKRLEVLFYLSHYTRNLLSRAQPQIVDALKKVNYSKTLVRLKPIVEGLLMLKGGTLPKADERNIEDIESYYVLLQHVYLQTQTSRRGGTQDK</sequence>
<dbReference type="EMBL" id="CAJHUC010002137">
    <property type="protein sequence ID" value="CAD7703271.1"/>
    <property type="molecule type" value="Genomic_DNA"/>
</dbReference>
<protein>
    <submittedName>
        <fullName evidence="1">Uncharacterized protein</fullName>
    </submittedName>
</protein>
<gene>
    <name evidence="1" type="ORF">OSTQU699_LOCUS8628</name>
</gene>
<proteinExistence type="predicted"/>
<accession>A0A8S1J7M7</accession>
<evidence type="ECO:0000313" key="2">
    <source>
        <dbReference type="Proteomes" id="UP000708148"/>
    </source>
</evidence>
<name>A0A8S1J7M7_9CHLO</name>
<dbReference type="OrthoDB" id="10448581at2759"/>
<reference evidence="1" key="1">
    <citation type="submission" date="2020-12" db="EMBL/GenBank/DDBJ databases">
        <authorList>
            <person name="Iha C."/>
        </authorList>
    </citation>
    <scope>NUCLEOTIDE SEQUENCE</scope>
</reference>
<dbReference type="Proteomes" id="UP000708148">
    <property type="component" value="Unassembled WGS sequence"/>
</dbReference>
<comment type="caution">
    <text evidence="1">The sequence shown here is derived from an EMBL/GenBank/DDBJ whole genome shotgun (WGS) entry which is preliminary data.</text>
</comment>
<keyword evidence="2" id="KW-1185">Reference proteome</keyword>
<dbReference type="AlphaFoldDB" id="A0A8S1J7M7"/>
<organism evidence="1 2">
    <name type="scientific">Ostreobium quekettii</name>
    <dbReference type="NCBI Taxonomy" id="121088"/>
    <lineage>
        <taxon>Eukaryota</taxon>
        <taxon>Viridiplantae</taxon>
        <taxon>Chlorophyta</taxon>
        <taxon>core chlorophytes</taxon>
        <taxon>Ulvophyceae</taxon>
        <taxon>TCBD clade</taxon>
        <taxon>Bryopsidales</taxon>
        <taxon>Ostreobineae</taxon>
        <taxon>Ostreobiaceae</taxon>
        <taxon>Ostreobium</taxon>
    </lineage>
</organism>
<evidence type="ECO:0000313" key="1">
    <source>
        <dbReference type="EMBL" id="CAD7703271.1"/>
    </source>
</evidence>